<dbReference type="AlphaFoldDB" id="A0A0E2DAL8"/>
<proteinExistence type="predicted"/>
<protein>
    <submittedName>
        <fullName evidence="1">Uncharacterized protein</fullName>
    </submittedName>
</protein>
<dbReference type="EMBL" id="AHNR02000004">
    <property type="protein sequence ID" value="EKR57160.1"/>
    <property type="molecule type" value="Genomic_DNA"/>
</dbReference>
<organism evidence="1 2">
    <name type="scientific">Leptospira interrogans str. UI 12758</name>
    <dbReference type="NCBI Taxonomy" id="1049938"/>
    <lineage>
        <taxon>Bacteria</taxon>
        <taxon>Pseudomonadati</taxon>
        <taxon>Spirochaetota</taxon>
        <taxon>Spirochaetia</taxon>
        <taxon>Leptospirales</taxon>
        <taxon>Leptospiraceae</taxon>
        <taxon>Leptospira</taxon>
    </lineage>
</organism>
<reference evidence="1 2" key="1">
    <citation type="submission" date="2012-10" db="EMBL/GenBank/DDBJ databases">
        <authorList>
            <person name="Harkins D.M."/>
            <person name="Durkin A.S."/>
            <person name="Brinkac L.M."/>
            <person name="Haft D.H."/>
            <person name="Selengut J.D."/>
            <person name="Sanka R."/>
            <person name="DePew J."/>
            <person name="Purushe J."/>
            <person name="Chanthongthip A."/>
            <person name="Lattana O."/>
            <person name="Phetsouvanh R."/>
            <person name="Newton P.N."/>
            <person name="Vinetz J.M."/>
            <person name="Sutton G.G."/>
            <person name="Nierman W.C."/>
            <person name="Fouts D.E."/>
        </authorList>
    </citation>
    <scope>NUCLEOTIDE SEQUENCE [LARGE SCALE GENOMIC DNA]</scope>
    <source>
        <strain evidence="1 2">UI 12758</strain>
    </source>
</reference>
<comment type="caution">
    <text evidence="1">The sequence shown here is derived from an EMBL/GenBank/DDBJ whole genome shotgun (WGS) entry which is preliminary data.</text>
</comment>
<accession>A0A0E2DAL8</accession>
<sequence length="71" mass="8295">MSALDPLMKFKEPKHNLETLNKAVREMEDHNHDEPTSMPKWIEAFENIQDNFSSAYGEAVEFIKRNNKKSS</sequence>
<gene>
    <name evidence="1" type="ORF">LEP1GSC105_0101</name>
</gene>
<evidence type="ECO:0000313" key="1">
    <source>
        <dbReference type="EMBL" id="EKR57160.1"/>
    </source>
</evidence>
<dbReference type="Proteomes" id="UP000001340">
    <property type="component" value="Unassembled WGS sequence"/>
</dbReference>
<evidence type="ECO:0000313" key="2">
    <source>
        <dbReference type="Proteomes" id="UP000001340"/>
    </source>
</evidence>
<name>A0A0E2DAL8_LEPIR</name>
<dbReference type="RefSeq" id="WP_001274944.1">
    <property type="nucleotide sequence ID" value="NZ_AHNR02000004.1"/>
</dbReference>